<dbReference type="InterPro" id="IPR017907">
    <property type="entry name" value="Znf_RING_CS"/>
</dbReference>
<evidence type="ECO:0000259" key="9">
    <source>
        <dbReference type="PROSITE" id="PS51873"/>
    </source>
</evidence>
<organism evidence="10 11">
    <name type="scientific">Rhizophagus clarus</name>
    <dbReference type="NCBI Taxonomy" id="94130"/>
    <lineage>
        <taxon>Eukaryota</taxon>
        <taxon>Fungi</taxon>
        <taxon>Fungi incertae sedis</taxon>
        <taxon>Mucoromycota</taxon>
        <taxon>Glomeromycotina</taxon>
        <taxon>Glomeromycetes</taxon>
        <taxon>Glomerales</taxon>
        <taxon>Glomeraceae</taxon>
        <taxon>Rhizophagus</taxon>
    </lineage>
</organism>
<evidence type="ECO:0000256" key="6">
    <source>
        <dbReference type="ARBA" id="ARBA00022771"/>
    </source>
</evidence>
<evidence type="ECO:0000256" key="2">
    <source>
        <dbReference type="ARBA" id="ARBA00012251"/>
    </source>
</evidence>
<sequence length="354" mass="40651">MSDISDMFNCIICYESKDCDFRNITSTCSHQAVVCEKCVNEHIKSRINEKQIFNIPCPTSGCNKIMERHDIKNFSSKEVFENYDELIFKISIQRIPEFRWCKAPCGAGQIHIGKGDTPVMICESCGVESCYNHDVIWHMDQTCKEYYMNNKKSDSITNNYISRETKGCPGCSIPIVKNGGCDHISCAKCGHQFCWFYDELIFKISIQRIPEFRWCKAPCGAGQIHIGKGDTPVMICESCGVESCYNHDVIWHMDQTCKEYYMNNKKSDSITNNYISRETKGCPGCSIPIVKNGGCDHISCAKCGHQFCWLCLRQHPFHKITCLHRPTIGKLRKWTRWVSRFSILSCSRTTYLDE</sequence>
<dbReference type="InterPro" id="IPR002867">
    <property type="entry name" value="IBR_dom"/>
</dbReference>
<proteinExistence type="predicted"/>
<dbReference type="Gene3D" id="1.20.120.1750">
    <property type="match status" value="1"/>
</dbReference>
<feature type="domain" description="RING-type" evidence="9">
    <location>
        <begin position="235"/>
        <end position="335"/>
    </location>
</feature>
<keyword evidence="5" id="KW-0677">Repeat</keyword>
<dbReference type="GO" id="GO:0008270">
    <property type="term" value="F:zinc ion binding"/>
    <property type="evidence" value="ECO:0007669"/>
    <property type="project" value="UniProtKB-KW"/>
</dbReference>
<dbReference type="Gene3D" id="3.30.40.10">
    <property type="entry name" value="Zinc/RING finger domain, C3HC4 (zinc finger)"/>
    <property type="match status" value="1"/>
</dbReference>
<gene>
    <name evidence="10" type="ORF">RclHR1_05190002</name>
</gene>
<reference evidence="10 11" key="1">
    <citation type="submission" date="2017-11" db="EMBL/GenBank/DDBJ databases">
        <title>The genome of Rhizophagus clarus HR1 reveals common genetic basis of auxotrophy among arbuscular mycorrhizal fungi.</title>
        <authorList>
            <person name="Kobayashi Y."/>
        </authorList>
    </citation>
    <scope>NUCLEOTIDE SEQUENCE [LARGE SCALE GENOMIC DNA]</scope>
    <source>
        <strain evidence="10 11">HR1</strain>
    </source>
</reference>
<dbReference type="CDD" id="cd20336">
    <property type="entry name" value="Rcat_RBR"/>
    <property type="match status" value="2"/>
</dbReference>
<comment type="catalytic activity">
    <reaction evidence="1">
        <text>[E2 ubiquitin-conjugating enzyme]-S-ubiquitinyl-L-cysteine + [acceptor protein]-L-lysine = [E2 ubiquitin-conjugating enzyme]-L-cysteine + [acceptor protein]-N(6)-ubiquitinyl-L-lysine.</text>
        <dbReference type="EC" id="2.3.2.31"/>
    </reaction>
</comment>
<evidence type="ECO:0000256" key="7">
    <source>
        <dbReference type="ARBA" id="ARBA00022786"/>
    </source>
</evidence>
<keyword evidence="11" id="KW-1185">Reference proteome</keyword>
<dbReference type="GO" id="GO:0016567">
    <property type="term" value="P:protein ubiquitination"/>
    <property type="evidence" value="ECO:0007669"/>
    <property type="project" value="InterPro"/>
</dbReference>
<feature type="domain" description="RING-type" evidence="9">
    <location>
        <begin position="6"/>
        <end position="223"/>
    </location>
</feature>
<evidence type="ECO:0000256" key="5">
    <source>
        <dbReference type="ARBA" id="ARBA00022737"/>
    </source>
</evidence>
<dbReference type="PROSITE" id="PS51873">
    <property type="entry name" value="TRIAD"/>
    <property type="match status" value="2"/>
</dbReference>
<dbReference type="Pfam" id="PF22191">
    <property type="entry name" value="IBR_1"/>
    <property type="match status" value="2"/>
</dbReference>
<evidence type="ECO:0000313" key="11">
    <source>
        <dbReference type="Proteomes" id="UP000247702"/>
    </source>
</evidence>
<dbReference type="EMBL" id="BEXD01003892">
    <property type="protein sequence ID" value="GBC03538.1"/>
    <property type="molecule type" value="Genomic_DNA"/>
</dbReference>
<evidence type="ECO:0000313" key="10">
    <source>
        <dbReference type="EMBL" id="GBC03538.1"/>
    </source>
</evidence>
<accession>A0A2Z6RKV1</accession>
<dbReference type="PANTHER" id="PTHR11685">
    <property type="entry name" value="RBR FAMILY RING FINGER AND IBR DOMAIN-CONTAINING"/>
    <property type="match status" value="1"/>
</dbReference>
<comment type="caution">
    <text evidence="10">The sequence shown here is derived from an EMBL/GenBank/DDBJ whole genome shotgun (WGS) entry which is preliminary data.</text>
</comment>
<dbReference type="EC" id="2.3.2.31" evidence="2"/>
<evidence type="ECO:0000256" key="8">
    <source>
        <dbReference type="ARBA" id="ARBA00022833"/>
    </source>
</evidence>
<keyword evidence="7" id="KW-0833">Ubl conjugation pathway</keyword>
<dbReference type="STRING" id="94130.A0A2Z6RKV1"/>
<dbReference type="InterPro" id="IPR013083">
    <property type="entry name" value="Znf_RING/FYVE/PHD"/>
</dbReference>
<evidence type="ECO:0000256" key="1">
    <source>
        <dbReference type="ARBA" id="ARBA00001798"/>
    </source>
</evidence>
<keyword evidence="6" id="KW-0863">Zinc-finger</keyword>
<evidence type="ECO:0000256" key="3">
    <source>
        <dbReference type="ARBA" id="ARBA00022679"/>
    </source>
</evidence>
<dbReference type="SUPFAM" id="SSF57850">
    <property type="entry name" value="RING/U-box"/>
    <property type="match status" value="5"/>
</dbReference>
<protein>
    <recommendedName>
        <fullName evidence="2">RBR-type E3 ubiquitin transferase</fullName>
        <ecNumber evidence="2">2.3.2.31</ecNumber>
    </recommendedName>
</protein>
<dbReference type="GO" id="GO:0061630">
    <property type="term" value="F:ubiquitin protein ligase activity"/>
    <property type="evidence" value="ECO:0007669"/>
    <property type="project" value="UniProtKB-EC"/>
</dbReference>
<keyword evidence="4" id="KW-0479">Metal-binding</keyword>
<evidence type="ECO:0000256" key="4">
    <source>
        <dbReference type="ARBA" id="ARBA00022723"/>
    </source>
</evidence>
<keyword evidence="8" id="KW-0862">Zinc</keyword>
<name>A0A2Z6RKV1_9GLOM</name>
<dbReference type="AlphaFoldDB" id="A0A2Z6RKV1"/>
<dbReference type="PROSITE" id="PS00518">
    <property type="entry name" value="ZF_RING_1"/>
    <property type="match status" value="1"/>
</dbReference>
<dbReference type="Pfam" id="PF01485">
    <property type="entry name" value="IBR"/>
    <property type="match status" value="2"/>
</dbReference>
<dbReference type="InterPro" id="IPR031127">
    <property type="entry name" value="E3_UB_ligase_RBR"/>
</dbReference>
<keyword evidence="3" id="KW-0808">Transferase</keyword>
<dbReference type="Proteomes" id="UP000247702">
    <property type="component" value="Unassembled WGS sequence"/>
</dbReference>
<dbReference type="SMART" id="SM00647">
    <property type="entry name" value="IBR"/>
    <property type="match status" value="4"/>
</dbReference>
<dbReference type="InterPro" id="IPR044066">
    <property type="entry name" value="TRIAD_supradom"/>
</dbReference>